<evidence type="ECO:0000313" key="14">
    <source>
        <dbReference type="EMBL" id="CAF4060429.1"/>
    </source>
</evidence>
<dbReference type="Pfam" id="PF05699">
    <property type="entry name" value="Dimer_Tnp_hAT"/>
    <property type="match status" value="1"/>
</dbReference>
<feature type="region of interest" description="Disordered" evidence="10">
    <location>
        <begin position="449"/>
        <end position="555"/>
    </location>
</feature>
<dbReference type="InterPro" id="IPR035417">
    <property type="entry name" value="SSRP1/POB3_N"/>
</dbReference>
<dbReference type="GO" id="GO:0006281">
    <property type="term" value="P:DNA repair"/>
    <property type="evidence" value="ECO:0007669"/>
    <property type="project" value="UniProtKB-KW"/>
</dbReference>
<dbReference type="Pfam" id="PF21103">
    <property type="entry name" value="PH1_SSRP1-like"/>
    <property type="match status" value="1"/>
</dbReference>
<keyword evidence="6 9" id="KW-0804">Transcription</keyword>
<evidence type="ECO:0000313" key="15">
    <source>
        <dbReference type="Proteomes" id="UP000663855"/>
    </source>
</evidence>
<evidence type="ECO:0000256" key="1">
    <source>
        <dbReference type="ARBA" id="ARBA00010060"/>
    </source>
</evidence>
<comment type="subcellular location">
    <subcellularLocation>
        <location evidence="9">Nucleus</location>
    </subcellularLocation>
    <subcellularLocation>
        <location evidence="9">Chromosome</location>
    </subcellularLocation>
</comment>
<dbReference type="Pfam" id="PF17292">
    <property type="entry name" value="POB3_N"/>
    <property type="match status" value="1"/>
</dbReference>
<dbReference type="InterPro" id="IPR000969">
    <property type="entry name" value="SSRP1/POB3"/>
</dbReference>
<name>A0A815C202_9BILA</name>
<dbReference type="CDD" id="cd13231">
    <property type="entry name" value="PH2_SSRP1-like"/>
    <property type="match status" value="1"/>
</dbReference>
<dbReference type="InterPro" id="IPR050454">
    <property type="entry name" value="RTT106/SSRP1_HistChap/FACT"/>
</dbReference>
<dbReference type="EMBL" id="CAJNOW010018800">
    <property type="protein sequence ID" value="CAF1668126.1"/>
    <property type="molecule type" value="Genomic_DNA"/>
</dbReference>
<evidence type="ECO:0000256" key="4">
    <source>
        <dbReference type="ARBA" id="ARBA00022763"/>
    </source>
</evidence>
<dbReference type="InterPro" id="IPR011993">
    <property type="entry name" value="PH-like_dom_sf"/>
</dbReference>
<evidence type="ECO:0000256" key="7">
    <source>
        <dbReference type="ARBA" id="ARBA00023204"/>
    </source>
</evidence>
<dbReference type="CDD" id="cd13230">
    <property type="entry name" value="PH1_SSRP1-like"/>
    <property type="match status" value="1"/>
</dbReference>
<dbReference type="Gene3D" id="2.30.29.220">
    <property type="entry name" value="Structure-specific recognition protein (SSRP1)"/>
    <property type="match status" value="1"/>
</dbReference>
<dbReference type="FunFam" id="2.30.29.150:FF:000001">
    <property type="entry name" value="Fact complex subunit ssrp1"/>
    <property type="match status" value="1"/>
</dbReference>
<protein>
    <recommendedName>
        <fullName evidence="9">FACT complex subunit SSRP1</fullName>
    </recommendedName>
</protein>
<gene>
    <name evidence="12" type="ORF">CJN711_LOCUS15900</name>
    <name evidence="14" type="ORF">GIL414_LOCUS14934</name>
    <name evidence="13" type="ORF">KQP761_LOCUS33594</name>
</gene>
<evidence type="ECO:0000256" key="5">
    <source>
        <dbReference type="ARBA" id="ARBA00023015"/>
    </source>
</evidence>
<evidence type="ECO:0000256" key="6">
    <source>
        <dbReference type="ARBA" id="ARBA00023163"/>
    </source>
</evidence>
<dbReference type="GO" id="GO:0046983">
    <property type="term" value="F:protein dimerization activity"/>
    <property type="evidence" value="ECO:0007669"/>
    <property type="project" value="InterPro"/>
</dbReference>
<dbReference type="Proteomes" id="UP000663834">
    <property type="component" value="Unassembled WGS sequence"/>
</dbReference>
<keyword evidence="3 9" id="KW-0235">DNA replication</keyword>
<dbReference type="Gene3D" id="2.30.29.30">
    <property type="entry name" value="Pleckstrin-homology domain (PH domain)/Phosphotyrosine-binding domain (PTB)"/>
    <property type="match status" value="2"/>
</dbReference>
<dbReference type="SMART" id="SM01287">
    <property type="entry name" value="Rtt106"/>
    <property type="match status" value="1"/>
</dbReference>
<evidence type="ECO:0000256" key="9">
    <source>
        <dbReference type="RuleBase" id="RU364013"/>
    </source>
</evidence>
<feature type="domain" description="Histone chaperone RTT106/FACT complex subunit SPT16-like middle" evidence="11">
    <location>
        <begin position="337"/>
        <end position="428"/>
    </location>
</feature>
<dbReference type="GO" id="GO:0042393">
    <property type="term" value="F:histone binding"/>
    <property type="evidence" value="ECO:0007669"/>
    <property type="project" value="TreeGrafter"/>
</dbReference>
<dbReference type="SUPFAM" id="SSF50729">
    <property type="entry name" value="PH domain-like"/>
    <property type="match status" value="1"/>
</dbReference>
<dbReference type="InterPro" id="IPR012337">
    <property type="entry name" value="RNaseH-like_sf"/>
</dbReference>
<dbReference type="GO" id="GO:0006260">
    <property type="term" value="P:DNA replication"/>
    <property type="evidence" value="ECO:0007669"/>
    <property type="project" value="UniProtKB-KW"/>
</dbReference>
<dbReference type="InterPro" id="IPR038167">
    <property type="entry name" value="SSRP1_sf"/>
</dbReference>
<comment type="similarity">
    <text evidence="1 9">Belongs to the SSRP1 family.</text>
</comment>
<dbReference type="GO" id="GO:0035101">
    <property type="term" value="C:FACT complex"/>
    <property type="evidence" value="ECO:0007669"/>
    <property type="project" value="TreeGrafter"/>
</dbReference>
<dbReference type="AlphaFoldDB" id="A0A815C202"/>
<dbReference type="Proteomes" id="UP000681720">
    <property type="component" value="Unassembled WGS sequence"/>
</dbReference>
<organism evidence="12 15">
    <name type="scientific">Rotaria magnacalcarata</name>
    <dbReference type="NCBI Taxonomy" id="392030"/>
    <lineage>
        <taxon>Eukaryota</taxon>
        <taxon>Metazoa</taxon>
        <taxon>Spiralia</taxon>
        <taxon>Gnathifera</taxon>
        <taxon>Rotifera</taxon>
        <taxon>Eurotatoria</taxon>
        <taxon>Bdelloidea</taxon>
        <taxon>Philodinida</taxon>
        <taxon>Philodinidae</taxon>
        <taxon>Rotaria</taxon>
    </lineage>
</organism>
<keyword evidence="8 9" id="KW-0539">Nucleus</keyword>
<dbReference type="PRINTS" id="PR00887">
    <property type="entry name" value="SSRCOGNITION"/>
</dbReference>
<proteinExistence type="inferred from homology"/>
<evidence type="ECO:0000259" key="11">
    <source>
        <dbReference type="SMART" id="SM01287"/>
    </source>
</evidence>
<dbReference type="FunFam" id="2.30.29.30:FF:000119">
    <property type="entry name" value="FACT complex subunit SSRP1"/>
    <property type="match status" value="1"/>
</dbReference>
<dbReference type="Pfam" id="PF08512">
    <property type="entry name" value="Rttp106-like_middle"/>
    <property type="match status" value="1"/>
</dbReference>
<dbReference type="OrthoDB" id="498543at2759"/>
<comment type="caution">
    <text evidence="12">The sequence shown here is derived from an EMBL/GenBank/DDBJ whole genome shotgun (WGS) entry which is preliminary data.</text>
</comment>
<accession>A0A815C202</accession>
<keyword evidence="4 9" id="KW-0227">DNA damage</keyword>
<evidence type="ECO:0000256" key="2">
    <source>
        <dbReference type="ARBA" id="ARBA00022454"/>
    </source>
</evidence>
<dbReference type="PANTHER" id="PTHR45849:SF1">
    <property type="entry name" value="FACT COMPLEX SUBUNIT SSRP1"/>
    <property type="match status" value="1"/>
</dbReference>
<dbReference type="GO" id="GO:0031491">
    <property type="term" value="F:nucleosome binding"/>
    <property type="evidence" value="ECO:0007669"/>
    <property type="project" value="TreeGrafter"/>
</dbReference>
<dbReference type="Proteomes" id="UP000663855">
    <property type="component" value="Unassembled WGS sequence"/>
</dbReference>
<dbReference type="Pfam" id="PF03531">
    <property type="entry name" value="SSrecog"/>
    <property type="match status" value="1"/>
</dbReference>
<dbReference type="GO" id="GO:0003677">
    <property type="term" value="F:DNA binding"/>
    <property type="evidence" value="ECO:0007669"/>
    <property type="project" value="InterPro"/>
</dbReference>
<dbReference type="PANTHER" id="PTHR45849">
    <property type="entry name" value="FACT COMPLEX SUBUNIT SSRP1"/>
    <property type="match status" value="1"/>
</dbReference>
<dbReference type="Gene3D" id="2.30.29.150">
    <property type="match status" value="1"/>
</dbReference>
<evidence type="ECO:0000256" key="8">
    <source>
        <dbReference type="ARBA" id="ARBA00023242"/>
    </source>
</evidence>
<dbReference type="InterPro" id="IPR008906">
    <property type="entry name" value="HATC_C_dom"/>
</dbReference>
<dbReference type="GO" id="GO:1902275">
    <property type="term" value="P:regulation of chromatin organization"/>
    <property type="evidence" value="ECO:0007669"/>
    <property type="project" value="TreeGrafter"/>
</dbReference>
<dbReference type="InterPro" id="IPR024954">
    <property type="entry name" value="SSRP1_DD"/>
</dbReference>
<feature type="compositionally biased region" description="Acidic residues" evidence="10">
    <location>
        <begin position="456"/>
        <end position="485"/>
    </location>
</feature>
<dbReference type="EMBL" id="CAJNOV010007343">
    <property type="protein sequence ID" value="CAF1279401.1"/>
    <property type="molecule type" value="Genomic_DNA"/>
</dbReference>
<reference evidence="12" key="1">
    <citation type="submission" date="2021-02" db="EMBL/GenBank/DDBJ databases">
        <authorList>
            <person name="Nowell W R."/>
        </authorList>
    </citation>
    <scope>NUCLEOTIDE SEQUENCE</scope>
</reference>
<evidence type="ECO:0000256" key="3">
    <source>
        <dbReference type="ARBA" id="ARBA00022705"/>
    </source>
</evidence>
<evidence type="ECO:0000313" key="13">
    <source>
        <dbReference type="EMBL" id="CAF1668126.1"/>
    </source>
</evidence>
<sequence length="639" mass="72584">MAAMEFDEVYEEIRGVLNPGRLKLTSNSVIFKNVRTGKVETITKDDIENIKWTKRARGYGLKFITKNDTSLRYDGFKDTDLDRLKEFMTINFGKNVETQKMAVNGWNWGKVSFGAGNLAFEVDNKQAFEVPLKNVSNSNKGKSEITLQFHQPDDAKVSLMEIRFYVPPGDVDGDAVEDFHQNVMKGAAVLTAKAGDAICSLSDINCLVPRGRHELRFYPGFFDLHGKSYDYKIPYNQITRGFLLPHKDNRQMYFVLSLDPPVKHGQTRYQYIIFGFKKEEETTVELSLTPEAIQEKYGNNLHKEMQGPYHDIVSRLFRAITEQRITVPGSFTSKSGAKCVSCAYKASAGLLYPLERGFIYITKPPIYIHHDDVASCGFNRSNTATGRTCDFEIQLKSGGSHVFSNIEKEEAKPMSDFLSSKDLRIHAASNWDKKINYTVDKDRDIYLEHVQNEGQEREDDDDESDDEEEDEDFQGDEEDEDELEYDSNASIHSTEDEDEDGSKNPSSPKKRKKSEGSSATSNKKQDDKKKTSDDTKKKSDNPKKKSDDSKKKKFVLTIQYDSSEDDEDDIERYAKAKLVISNEESVLQRWKKWSINYPTLDALAGSLPGIPASSCTSQIIFSATGRILEERRQNLGDDI</sequence>
<evidence type="ECO:0000313" key="12">
    <source>
        <dbReference type="EMBL" id="CAF1279401.1"/>
    </source>
</evidence>
<feature type="compositionally biased region" description="Basic and acidic residues" evidence="10">
    <location>
        <begin position="523"/>
        <end position="550"/>
    </location>
</feature>
<dbReference type="InterPro" id="IPR048993">
    <property type="entry name" value="SSRP1-like_PH1"/>
</dbReference>
<dbReference type="EMBL" id="CAJOBJ010006432">
    <property type="protein sequence ID" value="CAF4060429.1"/>
    <property type="molecule type" value="Genomic_DNA"/>
</dbReference>
<dbReference type="InterPro" id="IPR013719">
    <property type="entry name" value="RTT106/SPT16-like_middle_dom"/>
</dbReference>
<evidence type="ECO:0000256" key="10">
    <source>
        <dbReference type="SAM" id="MobiDB-lite"/>
    </source>
</evidence>
<dbReference type="SUPFAM" id="SSF53098">
    <property type="entry name" value="Ribonuclease H-like"/>
    <property type="match status" value="1"/>
</dbReference>
<comment type="function">
    <text evidence="9">Component of the FACT complex, a general chromatin factor that acts to reorganize nucleosomes. The FACT complex is involved in multiple processes that require DNA as a template such as mRNA elongation, DNA replication and DNA repair. During transcription elongation the FACT complex acts as a histone chaperone that both destabilizes and restores nucleosomal structure. It facilitates the passage of RNA polymerase II and transcription by promoting the dissociation of one histone H2A-H2B dimer from the nucleosome, then subsequently promotes the reestablishment of the nucleosome following the passage of RNA polymerase II.</text>
</comment>
<keyword evidence="7 9" id="KW-0234">DNA repair</keyword>
<keyword evidence="5 9" id="KW-0805">Transcription regulation</keyword>
<keyword evidence="2 9" id="KW-0158">Chromosome</keyword>